<keyword evidence="2" id="KW-1133">Transmembrane helix</keyword>
<feature type="region of interest" description="Disordered" evidence="1">
    <location>
        <begin position="216"/>
        <end position="246"/>
    </location>
</feature>
<dbReference type="EMBL" id="HBIO01029186">
    <property type="protein sequence ID" value="CAE0477541.1"/>
    <property type="molecule type" value="Transcribed_RNA"/>
</dbReference>
<dbReference type="InterPro" id="IPR004843">
    <property type="entry name" value="Calcineurin-like_PHP"/>
</dbReference>
<evidence type="ECO:0000313" key="4">
    <source>
        <dbReference type="EMBL" id="CAE0477541.1"/>
    </source>
</evidence>
<gene>
    <name evidence="4" type="ORF">CDEB00056_LOCUS22394</name>
</gene>
<evidence type="ECO:0000259" key="3">
    <source>
        <dbReference type="Pfam" id="PF00149"/>
    </source>
</evidence>
<sequence>MQFLQKQMVLFTATETISTRTPLSSSSSSSSRSSTRIKITYSYLSSIQYLLIFIIGIGSISISAEALVPHQVQVQALGLGPLTPPAFSSFDHRHHHRRRSSKNTTLQLRVGSSSNYNYDNMTEEEIPSAPTSSPLLTFGVLADIQYAPIPDGKSFGGQPRYYRHSLKAAHHAAKHFSREEENVALVVNLGDIIDGKCQEVEELCLAEREGEVGAVATATGGESDELKKQTQDDSTQHSSGCPGSSAVDDVVEALSPYKGRILHTYGNHELYNLSRKEIGEKLQIPFVKEPCGDLVGYYSFSSSSSSRDGIENSKDGNDGDECHVQFVVLDTYDIAMMQRCPTTSRKRQLAMKILEENNPNYPQEENSPVGLEGVQKRFVAFNGGIDVPQLTWLRETLAQAQRDNKLVIILSHQPILPSSSSPVCLVWNYQDVLDIMREYKGTVAAAFAGHAHRGGYKRDEESGIHFRIFEATLESNDPIKTYGFVDVHEDCLVVRGEGDCRSAVYSLDHMDGYRSSKL</sequence>
<dbReference type="PANTHER" id="PTHR16509">
    <property type="match status" value="1"/>
</dbReference>
<feature type="domain" description="Calcineurin-like phosphoesterase" evidence="3">
    <location>
        <begin position="137"/>
        <end position="453"/>
    </location>
</feature>
<dbReference type="GO" id="GO:0030145">
    <property type="term" value="F:manganese ion binding"/>
    <property type="evidence" value="ECO:0007669"/>
    <property type="project" value="TreeGrafter"/>
</dbReference>
<dbReference type="GO" id="GO:0047631">
    <property type="term" value="F:ADP-ribose diphosphatase activity"/>
    <property type="evidence" value="ECO:0007669"/>
    <property type="project" value="TreeGrafter"/>
</dbReference>
<dbReference type="SUPFAM" id="SSF56300">
    <property type="entry name" value="Metallo-dependent phosphatases"/>
    <property type="match status" value="2"/>
</dbReference>
<evidence type="ECO:0000256" key="1">
    <source>
        <dbReference type="SAM" id="MobiDB-lite"/>
    </source>
</evidence>
<keyword evidence="2" id="KW-0812">Transmembrane</keyword>
<dbReference type="AlphaFoldDB" id="A0A7S3QHI5"/>
<reference evidence="4" key="1">
    <citation type="submission" date="2021-01" db="EMBL/GenBank/DDBJ databases">
        <authorList>
            <person name="Corre E."/>
            <person name="Pelletier E."/>
            <person name="Niang G."/>
            <person name="Scheremetjew M."/>
            <person name="Finn R."/>
            <person name="Kale V."/>
            <person name="Holt S."/>
            <person name="Cochrane G."/>
            <person name="Meng A."/>
            <person name="Brown T."/>
            <person name="Cohen L."/>
        </authorList>
    </citation>
    <scope>NUCLEOTIDE SEQUENCE</scope>
    <source>
        <strain evidence="4">MM31A-1</strain>
    </source>
</reference>
<feature type="transmembrane region" description="Helical" evidence="2">
    <location>
        <begin position="41"/>
        <end position="62"/>
    </location>
</feature>
<protein>
    <recommendedName>
        <fullName evidence="3">Calcineurin-like phosphoesterase domain-containing protein</fullName>
    </recommendedName>
</protein>
<proteinExistence type="predicted"/>
<name>A0A7S3QHI5_9STRA</name>
<dbReference type="Gene3D" id="3.60.21.10">
    <property type="match status" value="1"/>
</dbReference>
<organism evidence="4">
    <name type="scientific">Chaetoceros debilis</name>
    <dbReference type="NCBI Taxonomy" id="122233"/>
    <lineage>
        <taxon>Eukaryota</taxon>
        <taxon>Sar</taxon>
        <taxon>Stramenopiles</taxon>
        <taxon>Ochrophyta</taxon>
        <taxon>Bacillariophyta</taxon>
        <taxon>Coscinodiscophyceae</taxon>
        <taxon>Chaetocerotophycidae</taxon>
        <taxon>Chaetocerotales</taxon>
        <taxon>Chaetocerotaceae</taxon>
        <taxon>Chaetoceros</taxon>
    </lineage>
</organism>
<dbReference type="GO" id="GO:0047734">
    <property type="term" value="F:CDP-glycerol diphosphatase activity"/>
    <property type="evidence" value="ECO:0007669"/>
    <property type="project" value="TreeGrafter"/>
</dbReference>
<keyword evidence="2" id="KW-0472">Membrane</keyword>
<accession>A0A7S3QHI5</accession>
<feature type="compositionally biased region" description="Basic and acidic residues" evidence="1">
    <location>
        <begin position="224"/>
        <end position="235"/>
    </location>
</feature>
<dbReference type="GO" id="GO:0008663">
    <property type="term" value="F:2',3'-cyclic-nucleotide 2'-phosphodiesterase activity"/>
    <property type="evidence" value="ECO:0007669"/>
    <property type="project" value="TreeGrafter"/>
</dbReference>
<evidence type="ECO:0000256" key="2">
    <source>
        <dbReference type="SAM" id="Phobius"/>
    </source>
</evidence>
<dbReference type="Pfam" id="PF00149">
    <property type="entry name" value="Metallophos"/>
    <property type="match status" value="1"/>
</dbReference>
<dbReference type="PANTHER" id="PTHR16509:SF1">
    <property type="entry name" value="MANGANESE-DEPENDENT ADP-RIBOSE_CDP-ALCOHOL DIPHOSPHATASE"/>
    <property type="match status" value="1"/>
</dbReference>
<dbReference type="InterPro" id="IPR029052">
    <property type="entry name" value="Metallo-depent_PP-like"/>
</dbReference>